<accession>A0A9E6XZ11</accession>
<evidence type="ECO:0000256" key="5">
    <source>
        <dbReference type="SAM" id="Phobius"/>
    </source>
</evidence>
<comment type="subcellular location">
    <subcellularLocation>
        <location evidence="1">Membrane</location>
        <topology evidence="1">Multi-pass membrane protein</topology>
    </subcellularLocation>
</comment>
<proteinExistence type="predicted"/>
<feature type="transmembrane region" description="Helical" evidence="5">
    <location>
        <begin position="154"/>
        <end position="175"/>
    </location>
</feature>
<keyword evidence="8" id="KW-1185">Reference proteome</keyword>
<evidence type="ECO:0000313" key="7">
    <source>
        <dbReference type="EMBL" id="UGS36798.1"/>
    </source>
</evidence>
<dbReference type="InterPro" id="IPR013130">
    <property type="entry name" value="Fe3_Rdtase_TM_dom"/>
</dbReference>
<feature type="transmembrane region" description="Helical" evidence="5">
    <location>
        <begin position="130"/>
        <end position="148"/>
    </location>
</feature>
<evidence type="ECO:0000256" key="2">
    <source>
        <dbReference type="ARBA" id="ARBA00022692"/>
    </source>
</evidence>
<dbReference type="EMBL" id="CP087164">
    <property type="protein sequence ID" value="UGS36798.1"/>
    <property type="molecule type" value="Genomic_DNA"/>
</dbReference>
<dbReference type="RefSeq" id="WP_259310863.1">
    <property type="nucleotide sequence ID" value="NZ_CP087164.1"/>
</dbReference>
<evidence type="ECO:0000256" key="4">
    <source>
        <dbReference type="ARBA" id="ARBA00023136"/>
    </source>
</evidence>
<feature type="transmembrane region" description="Helical" evidence="5">
    <location>
        <begin position="55"/>
        <end position="76"/>
    </location>
</feature>
<feature type="transmembrane region" description="Helical" evidence="5">
    <location>
        <begin position="12"/>
        <end position="34"/>
    </location>
</feature>
<keyword evidence="2 5" id="KW-0812">Transmembrane</keyword>
<protein>
    <recommendedName>
        <fullName evidence="6">Ferric oxidoreductase domain-containing protein</fullName>
    </recommendedName>
</protein>
<keyword evidence="4 5" id="KW-0472">Membrane</keyword>
<dbReference type="Proteomes" id="UP001162834">
    <property type="component" value="Chromosome"/>
</dbReference>
<dbReference type="KEGG" id="sbae:DSM104329_03209"/>
<evidence type="ECO:0000259" key="6">
    <source>
        <dbReference type="Pfam" id="PF01794"/>
    </source>
</evidence>
<keyword evidence="3 5" id="KW-1133">Transmembrane helix</keyword>
<gene>
    <name evidence="7" type="ORF">DSM104329_03209</name>
</gene>
<dbReference type="Pfam" id="PF01794">
    <property type="entry name" value="Ferric_reduct"/>
    <property type="match status" value="1"/>
</dbReference>
<feature type="transmembrane region" description="Helical" evidence="5">
    <location>
        <begin position="187"/>
        <end position="204"/>
    </location>
</feature>
<evidence type="ECO:0000313" key="8">
    <source>
        <dbReference type="Proteomes" id="UP001162834"/>
    </source>
</evidence>
<sequence length="352" mass="36099">MIAAAGPSALWYVSRGTGLTALIALTASVVLGILHADRRRPAGAPRMLVESAHRTLSLLVLALLAVHIATTVLDPFAPIRLADAVIPFASSYRPLWLGLGALAFDILAAVAITSALRLRLGARAWRAVHWLAYACWPLAVVHGLGTGTDARSTWMLALTAACVAATLIAAAVRLAGAGPGARAVRGAAAAAALAFLLALPIWLAQGPLARGWARRAGTPPALLASAAVPAPPRHNPQAFSTTVSGTERDAQTADGRIVVDLALHLHGGGEVRVRLAGDPLDGGGVAMRSSAVTLRRGHTYAGRIQTLRGNVLESLVGAPDGRALHLRLVLDLGGGTVRGRLTGEPATAVASS</sequence>
<organism evidence="7 8">
    <name type="scientific">Capillimicrobium parvum</name>
    <dbReference type="NCBI Taxonomy" id="2884022"/>
    <lineage>
        <taxon>Bacteria</taxon>
        <taxon>Bacillati</taxon>
        <taxon>Actinomycetota</taxon>
        <taxon>Thermoleophilia</taxon>
        <taxon>Solirubrobacterales</taxon>
        <taxon>Capillimicrobiaceae</taxon>
        <taxon>Capillimicrobium</taxon>
    </lineage>
</organism>
<evidence type="ECO:0000256" key="1">
    <source>
        <dbReference type="ARBA" id="ARBA00004141"/>
    </source>
</evidence>
<name>A0A9E6XZ11_9ACTN</name>
<dbReference type="AlphaFoldDB" id="A0A9E6XZ11"/>
<reference evidence="7" key="1">
    <citation type="journal article" date="2022" name="Int. J. Syst. Evol. Microbiol.">
        <title>Pseudomonas aegrilactucae sp. nov. and Pseudomonas morbosilactucae sp. nov., pathogens causing bacterial rot of lettuce in Japan.</title>
        <authorList>
            <person name="Sawada H."/>
            <person name="Fujikawa T."/>
            <person name="Satou M."/>
        </authorList>
    </citation>
    <scope>NUCLEOTIDE SEQUENCE</scope>
    <source>
        <strain evidence="7">0166_1</strain>
    </source>
</reference>
<feature type="transmembrane region" description="Helical" evidence="5">
    <location>
        <begin position="96"/>
        <end position="118"/>
    </location>
</feature>
<evidence type="ECO:0000256" key="3">
    <source>
        <dbReference type="ARBA" id="ARBA00022989"/>
    </source>
</evidence>
<feature type="domain" description="Ferric oxidoreductase" evidence="6">
    <location>
        <begin position="18"/>
        <end position="139"/>
    </location>
</feature>